<evidence type="ECO:0000313" key="3">
    <source>
        <dbReference type="EMBL" id="KIO17305.1"/>
    </source>
</evidence>
<dbReference type="EMBL" id="KN823426">
    <property type="protein sequence ID" value="KIO17137.1"/>
    <property type="molecule type" value="Genomic_DNA"/>
</dbReference>
<gene>
    <name evidence="3" type="ORF">M407DRAFT_246784</name>
    <name evidence="2" type="ORF">M407DRAFT_246832</name>
</gene>
<protein>
    <submittedName>
        <fullName evidence="3">Uncharacterized protein</fullName>
    </submittedName>
</protein>
<name>A0A0C3PRP1_9AGAM</name>
<feature type="compositionally biased region" description="Polar residues" evidence="1">
    <location>
        <begin position="13"/>
        <end position="23"/>
    </location>
</feature>
<feature type="compositionally biased region" description="Acidic residues" evidence="1">
    <location>
        <begin position="33"/>
        <end position="49"/>
    </location>
</feature>
<proteinExistence type="predicted"/>
<reference evidence="3 4" key="1">
    <citation type="submission" date="2014-04" db="EMBL/GenBank/DDBJ databases">
        <authorList>
            <consortium name="DOE Joint Genome Institute"/>
            <person name="Kuo A."/>
            <person name="Girlanda M."/>
            <person name="Perotto S."/>
            <person name="Kohler A."/>
            <person name="Nagy L.G."/>
            <person name="Floudas D."/>
            <person name="Copeland A."/>
            <person name="Barry K.W."/>
            <person name="Cichocki N."/>
            <person name="Veneault-Fourrey C."/>
            <person name="LaButti K."/>
            <person name="Lindquist E.A."/>
            <person name="Lipzen A."/>
            <person name="Lundell T."/>
            <person name="Morin E."/>
            <person name="Murat C."/>
            <person name="Sun H."/>
            <person name="Tunlid A."/>
            <person name="Henrissat B."/>
            <person name="Grigoriev I.V."/>
            <person name="Hibbett D.S."/>
            <person name="Martin F."/>
            <person name="Nordberg H.P."/>
            <person name="Cantor M.N."/>
            <person name="Hua S.X."/>
        </authorList>
    </citation>
    <scope>NUCLEOTIDE SEQUENCE [LARGE SCALE GENOMIC DNA]</scope>
    <source>
        <strain evidence="3 4">MUT 4182</strain>
    </source>
</reference>
<feature type="region of interest" description="Disordered" evidence="1">
    <location>
        <begin position="1"/>
        <end position="71"/>
    </location>
</feature>
<evidence type="ECO:0000313" key="2">
    <source>
        <dbReference type="EMBL" id="KIO17137.1"/>
    </source>
</evidence>
<evidence type="ECO:0000313" key="4">
    <source>
        <dbReference type="Proteomes" id="UP000054248"/>
    </source>
</evidence>
<reference evidence="3" key="3">
    <citation type="submission" date="2015-02" db="EMBL/GenBank/DDBJ databases">
        <title>Evolutionary Origins and Diversification of the Mycorrhizal Mutualists.</title>
        <authorList>
            <consortium name="DOE Joint Genome Institute"/>
            <consortium name="Mycorrhizal Genomics Consortium"/>
            <person name="Kohler A."/>
            <person name="Kuo A."/>
            <person name="Nagy L.G."/>
            <person name="Floudas D."/>
            <person name="Copeland A."/>
            <person name="Barry K.W."/>
            <person name="Cichocki N."/>
            <person name="Veneault-Fourrey C."/>
            <person name="LaButti K."/>
            <person name="Lindquist E.A."/>
            <person name="Lipzen A."/>
            <person name="Lundell T."/>
            <person name="Morin E."/>
            <person name="Murat C."/>
            <person name="Riley R."/>
            <person name="Ohm R."/>
            <person name="Sun H."/>
            <person name="Tunlid A."/>
            <person name="Henrissat B."/>
            <person name="Grigoriev I.V."/>
            <person name="Hibbett D.S."/>
            <person name="Martin F."/>
        </authorList>
    </citation>
    <scope>NUCLEOTIDE SEQUENCE</scope>
    <source>
        <strain evidence="3">MUT 4182</strain>
    </source>
</reference>
<dbReference type="HOGENOM" id="CLU_1696803_0_0_1"/>
<dbReference type="Proteomes" id="UP000054248">
    <property type="component" value="Unassembled WGS sequence"/>
</dbReference>
<sequence length="155" mass="16955">MCESSRDVDLAPSRNSRTTRGSQPTPPPPPGFETDEYFQNDEHDNDVEESSAVFGASHRRRRRQGSSNAYSFPQAVPLYETKSSANHDTFEAVAGSLRNPSGFNCFNDASATEGSSEIDGSFATICSNGLEGVSPIELPDQPFFNSSRRAVRIWS</sequence>
<dbReference type="EMBL" id="KN823401">
    <property type="protein sequence ID" value="KIO17305.1"/>
    <property type="molecule type" value="Genomic_DNA"/>
</dbReference>
<organism evidence="3 4">
    <name type="scientific">Tulasnella calospora MUT 4182</name>
    <dbReference type="NCBI Taxonomy" id="1051891"/>
    <lineage>
        <taxon>Eukaryota</taxon>
        <taxon>Fungi</taxon>
        <taxon>Dikarya</taxon>
        <taxon>Basidiomycota</taxon>
        <taxon>Agaricomycotina</taxon>
        <taxon>Agaricomycetes</taxon>
        <taxon>Cantharellales</taxon>
        <taxon>Tulasnellaceae</taxon>
        <taxon>Tulasnella</taxon>
    </lineage>
</organism>
<keyword evidence="4" id="KW-1185">Reference proteome</keyword>
<accession>A0A0C3PRP1</accession>
<dbReference type="AlphaFoldDB" id="A0A0C3PRP1"/>
<evidence type="ECO:0000256" key="1">
    <source>
        <dbReference type="SAM" id="MobiDB-lite"/>
    </source>
</evidence>
<reference evidence="4" key="2">
    <citation type="submission" date="2015-01" db="EMBL/GenBank/DDBJ databases">
        <title>Evolutionary Origins and Diversification of the Mycorrhizal Mutualists.</title>
        <authorList>
            <consortium name="DOE Joint Genome Institute"/>
            <consortium name="Mycorrhizal Genomics Consortium"/>
            <person name="Kohler A."/>
            <person name="Kuo A."/>
            <person name="Nagy L.G."/>
            <person name="Floudas D."/>
            <person name="Copeland A."/>
            <person name="Barry K.W."/>
            <person name="Cichocki N."/>
            <person name="Veneault-Fourrey C."/>
            <person name="LaButti K."/>
            <person name="Lindquist E.A."/>
            <person name="Lipzen A."/>
            <person name="Lundell T."/>
            <person name="Morin E."/>
            <person name="Murat C."/>
            <person name="Riley R."/>
            <person name="Ohm R."/>
            <person name="Sun H."/>
            <person name="Tunlid A."/>
            <person name="Henrissat B."/>
            <person name="Grigoriev I.V."/>
            <person name="Hibbett D.S."/>
            <person name="Martin F."/>
        </authorList>
    </citation>
    <scope>NUCLEOTIDE SEQUENCE [LARGE SCALE GENOMIC DNA]</scope>
    <source>
        <strain evidence="4">MUT 4182</strain>
    </source>
</reference>